<sequence length="581" mass="66462">MNNSSACSASLAFATKSAIDLLETLRSHSLKSKSWRDLIKEVESTKKIFASLDERLTISTDANFLRLTYVLIEYGTACDNFKKRIVEVHDQGNDNNNRQKNACKSGKSQAGEVGKFRRLVNCFTSTLEVVTLASVVQNGLLTAKDLIGIRTIINCAIDDLDDLIQEINLELLEHTLPLSEMECLKHDILVLRDCREICVSFREFVHQIDGDLQHNNNDAGVLPKRDIPNMADPLSELYNQPPSDYLNAYFETLKDDSRKWDIDTFIEGLQYLARIMGSERDKYYKNPLNGLHYAASFAELWNQKHPQQRIDSLNFAICPPDWSSAIENRCLDLTYMGDGPLSQALNEIFQWPTTADCAIVCQLEFWMSIRYLIGDGLFDRIFTYQKGEFTLSQYCYKPFDPSNIEYGLDSQARIKMKAIYNHPSYLAKHPGGVARLEHVIQIDDKHIIFSSGARQNILTGEELEVALMTAYNAPRSLADEEEICLYTKNPEDIHPHLIKPFGSLLQEAKGFAEHSLSEIEWRDTKVERQKMAHGHHLILNFQRLCTALEESRDAYFNQSMRMDVFNRATELQSSVLRSKWN</sequence>
<comment type="caution">
    <text evidence="2">The sequence shown here is derived from an EMBL/GenBank/DDBJ whole genome shotgun (WGS) entry which is preliminary data.</text>
</comment>
<evidence type="ECO:0000313" key="2">
    <source>
        <dbReference type="EMBL" id="KAJ5544145.1"/>
    </source>
</evidence>
<keyword evidence="3" id="KW-1185">Reference proteome</keyword>
<dbReference type="InterPro" id="IPR031348">
    <property type="entry name" value="PigL_N"/>
</dbReference>
<dbReference type="EMBL" id="JAQIZZ010000004">
    <property type="protein sequence ID" value="KAJ5544145.1"/>
    <property type="molecule type" value="Genomic_DNA"/>
</dbReference>
<protein>
    <recommendedName>
        <fullName evidence="1">Azaphilone pigments biosynthesis cluster protein L N-terminal domain-containing protein</fullName>
    </recommendedName>
</protein>
<organism evidence="2 3">
    <name type="scientific">Penicillium frequentans</name>
    <dbReference type="NCBI Taxonomy" id="3151616"/>
    <lineage>
        <taxon>Eukaryota</taxon>
        <taxon>Fungi</taxon>
        <taxon>Dikarya</taxon>
        <taxon>Ascomycota</taxon>
        <taxon>Pezizomycotina</taxon>
        <taxon>Eurotiomycetes</taxon>
        <taxon>Eurotiomycetidae</taxon>
        <taxon>Eurotiales</taxon>
        <taxon>Aspergillaceae</taxon>
        <taxon>Penicillium</taxon>
    </lineage>
</organism>
<feature type="domain" description="Azaphilone pigments biosynthesis cluster protein L N-terminal" evidence="1">
    <location>
        <begin position="4"/>
        <end position="171"/>
    </location>
</feature>
<proteinExistence type="predicted"/>
<dbReference type="AlphaFoldDB" id="A0AAD6CYC2"/>
<gene>
    <name evidence="2" type="ORF">N7494_005424</name>
</gene>
<evidence type="ECO:0000313" key="3">
    <source>
        <dbReference type="Proteomes" id="UP001220324"/>
    </source>
</evidence>
<accession>A0AAD6CYC2</accession>
<dbReference type="Pfam" id="PF17111">
    <property type="entry name" value="PigL_N"/>
    <property type="match status" value="1"/>
</dbReference>
<dbReference type="Proteomes" id="UP001220324">
    <property type="component" value="Unassembled WGS sequence"/>
</dbReference>
<name>A0AAD6CYC2_9EURO</name>
<evidence type="ECO:0000259" key="1">
    <source>
        <dbReference type="Pfam" id="PF17111"/>
    </source>
</evidence>
<reference evidence="2 3" key="1">
    <citation type="journal article" date="2023" name="IMA Fungus">
        <title>Comparative genomic study of the Penicillium genus elucidates a diverse pangenome and 15 lateral gene transfer events.</title>
        <authorList>
            <person name="Petersen C."/>
            <person name="Sorensen T."/>
            <person name="Nielsen M.R."/>
            <person name="Sondergaard T.E."/>
            <person name="Sorensen J.L."/>
            <person name="Fitzpatrick D.A."/>
            <person name="Frisvad J.C."/>
            <person name="Nielsen K.L."/>
        </authorList>
    </citation>
    <scope>NUCLEOTIDE SEQUENCE [LARGE SCALE GENOMIC DNA]</scope>
    <source>
        <strain evidence="2 3">IBT 35679</strain>
    </source>
</reference>